<dbReference type="Gene3D" id="2.70.98.10">
    <property type="match status" value="1"/>
</dbReference>
<dbReference type="SUPFAM" id="SSF51445">
    <property type="entry name" value="(Trans)glycosidases"/>
    <property type="match status" value="1"/>
</dbReference>
<dbReference type="GO" id="GO:0030246">
    <property type="term" value="F:carbohydrate binding"/>
    <property type="evidence" value="ECO:0007669"/>
    <property type="project" value="InterPro"/>
</dbReference>
<keyword evidence="1 7" id="KW-0378">Hydrolase</keyword>
<evidence type="ECO:0000256" key="2">
    <source>
        <dbReference type="ARBA" id="ARBA00023295"/>
    </source>
</evidence>
<dbReference type="Pfam" id="PF10566">
    <property type="entry name" value="Glyco_hydro_97"/>
    <property type="match status" value="1"/>
</dbReference>
<dbReference type="Pfam" id="PF14508">
    <property type="entry name" value="GH97_N"/>
    <property type="match status" value="1"/>
</dbReference>
<evidence type="ECO:0000313" key="7">
    <source>
        <dbReference type="EMBL" id="SPE18563.1"/>
    </source>
</evidence>
<dbReference type="InterPro" id="IPR029483">
    <property type="entry name" value="GH97_C"/>
</dbReference>
<accession>A0A2N9L615</accession>
<feature type="signal peptide" evidence="3">
    <location>
        <begin position="1"/>
        <end position="24"/>
    </location>
</feature>
<dbReference type="Proteomes" id="UP000239735">
    <property type="component" value="Unassembled WGS sequence"/>
</dbReference>
<keyword evidence="3" id="KW-0732">Signal</keyword>
<dbReference type="Pfam" id="PF14509">
    <property type="entry name" value="GH97_C"/>
    <property type="match status" value="1"/>
</dbReference>
<dbReference type="InterPro" id="IPR014718">
    <property type="entry name" value="GH-type_carb-bd"/>
</dbReference>
<protein>
    <submittedName>
        <fullName evidence="7">Glycoside hydrolase 97</fullName>
    </submittedName>
</protein>
<feature type="domain" description="Glycosyl-hydrolase 97 catalytic" evidence="4">
    <location>
        <begin position="314"/>
        <end position="477"/>
    </location>
</feature>
<dbReference type="GO" id="GO:0016798">
    <property type="term" value="F:hydrolase activity, acting on glycosyl bonds"/>
    <property type="evidence" value="ECO:0007669"/>
    <property type="project" value="UniProtKB-KW"/>
</dbReference>
<dbReference type="AlphaFoldDB" id="A0A2N9L615"/>
<gene>
    <name evidence="7" type="ORF">SBA5_160047</name>
</gene>
<dbReference type="PANTHER" id="PTHR35803:SF2">
    <property type="entry name" value="RETAINING ALPHA-GALACTOSIDASE"/>
    <property type="match status" value="1"/>
</dbReference>
<evidence type="ECO:0000313" key="8">
    <source>
        <dbReference type="Proteomes" id="UP000239735"/>
    </source>
</evidence>
<name>A0A2N9L615_9BACT</name>
<dbReference type="InterPro" id="IPR052720">
    <property type="entry name" value="Glycosyl_hydrolase_97"/>
</dbReference>
<dbReference type="InterPro" id="IPR013785">
    <property type="entry name" value="Aldolase_TIM"/>
</dbReference>
<reference evidence="8" key="1">
    <citation type="submission" date="2018-02" db="EMBL/GenBank/DDBJ databases">
        <authorList>
            <person name="Hausmann B."/>
        </authorList>
    </citation>
    <scope>NUCLEOTIDE SEQUENCE [LARGE SCALE GENOMIC DNA]</scope>
    <source>
        <strain evidence="8">Peat soil MAG SbA5</strain>
    </source>
</reference>
<dbReference type="Gene3D" id="3.20.20.70">
    <property type="entry name" value="Aldolase class I"/>
    <property type="match status" value="1"/>
</dbReference>
<evidence type="ECO:0000259" key="5">
    <source>
        <dbReference type="Pfam" id="PF14508"/>
    </source>
</evidence>
<dbReference type="InterPro" id="IPR017853">
    <property type="entry name" value="GH"/>
</dbReference>
<dbReference type="OrthoDB" id="57532at2"/>
<evidence type="ECO:0000256" key="1">
    <source>
        <dbReference type="ARBA" id="ARBA00022801"/>
    </source>
</evidence>
<dbReference type="PANTHER" id="PTHR35803">
    <property type="entry name" value="GLUCAN 1,4-ALPHA-GLUCOSIDASE SUSB-RELATED"/>
    <property type="match status" value="1"/>
</dbReference>
<sequence>MLTLRRVALCGIVCLACGVPATQAQEGNAAPAATVSSPNGQITLQLFADTADQDLRYAVEFHGKRILEPARLGLEFVGQPELGPGMHKTGEQAESANENYTIPVGKTRTVRNHYNGLRADFEDANGRKLTIEVRAFDDGVAFRYLVPEQAAVKQVRIAREDTEFTFAKDAETYPLVLDGYQSSWEDEYQLRNVSGLHKDWVIALPFLANVPAIGWLAITEADIENYSGMYLRKAPEFASRTVRADLSPHTDRAGNIDPSYAVETTTPFQSPWRVLMTADEPAKLIESNIVLNLNPPSKIADTSWIKAGKSAWDWWSGEAAPSLKVKPGMNTATMEHYIDFASASGFPYMLVDAGWEARDPTSSDAAPRQADITRTSPNIDMPELLRYAKEKNVKLWLWAHWTSVDKYIDQAFPLFEKWGIAGVKIDFMNRDDQWMVEWYRRVAEKAAECHLMIDFHGAFKPDGLRRTYPNVLTREGVMGKEYLKGTARVTPAHNATLPFTRMLAGPLDYTPGAFGNTNLANFAPRPFMPMGLNTRAQELALYVVFESELEMVSDYPERYAGQKEFDFIKRVPCTWDEVRAIGGEPMQWISLARRSGSDWYVGSLTNWDARDVKVPLSFLGDGKYLAEMYADAPDAADEPTHTVLTWLSVDRNTVLDVHMVSGGGNAIWIHPAN</sequence>
<evidence type="ECO:0000259" key="6">
    <source>
        <dbReference type="Pfam" id="PF14509"/>
    </source>
</evidence>
<feature type="domain" description="Glycosyl-hydrolase 97 N-terminal" evidence="5">
    <location>
        <begin position="35"/>
        <end position="296"/>
    </location>
</feature>
<organism evidence="7 8">
    <name type="scientific">Candidatus Sulfuritelmatomonas gaucii</name>
    <dbReference type="NCBI Taxonomy" id="2043161"/>
    <lineage>
        <taxon>Bacteria</taxon>
        <taxon>Pseudomonadati</taxon>
        <taxon>Acidobacteriota</taxon>
        <taxon>Terriglobia</taxon>
        <taxon>Terriglobales</taxon>
        <taxon>Acidobacteriaceae</taxon>
        <taxon>Candidatus Sulfuritelmatomonas</taxon>
    </lineage>
</organism>
<evidence type="ECO:0000259" key="4">
    <source>
        <dbReference type="Pfam" id="PF10566"/>
    </source>
</evidence>
<dbReference type="EMBL" id="OKRB01000068">
    <property type="protein sequence ID" value="SPE18563.1"/>
    <property type="molecule type" value="Genomic_DNA"/>
</dbReference>
<dbReference type="InterPro" id="IPR029486">
    <property type="entry name" value="GH97_N"/>
</dbReference>
<feature type="chain" id="PRO_5014919022" evidence="3">
    <location>
        <begin position="25"/>
        <end position="673"/>
    </location>
</feature>
<dbReference type="Gene3D" id="2.60.40.1180">
    <property type="entry name" value="Golgi alpha-mannosidase II"/>
    <property type="match status" value="1"/>
</dbReference>
<keyword evidence="2" id="KW-0326">Glycosidase</keyword>
<evidence type="ECO:0000256" key="3">
    <source>
        <dbReference type="SAM" id="SignalP"/>
    </source>
</evidence>
<feature type="domain" description="Glycosyl-hydrolase 97 C-terminal oligomerisation" evidence="6">
    <location>
        <begin position="574"/>
        <end position="669"/>
    </location>
</feature>
<dbReference type="InterPro" id="IPR013780">
    <property type="entry name" value="Glyco_hydro_b"/>
</dbReference>
<dbReference type="InterPro" id="IPR019563">
    <property type="entry name" value="GH97_catalytic"/>
</dbReference>
<proteinExistence type="predicted"/>